<dbReference type="EMBL" id="LSRP01000076">
    <property type="protein sequence ID" value="OJF98363.1"/>
    <property type="molecule type" value="Genomic_DNA"/>
</dbReference>
<comment type="caution">
    <text evidence="1">The sequence shown here is derived from an EMBL/GenBank/DDBJ whole genome shotgun (WGS) entry which is preliminary data.</text>
</comment>
<sequence>MSDPKIDRAHWPEENVIFAVTSLDLKVSPEPHPFHLAEKTAAAENWRLEIAANPALFDGKMVLQHRVDIRDGAISSQAHVVPFSTFLWWRKTRPPGSALHLFGLPVILSSDGAVIAIRMGRHTANPGRVYCAAGSIDPDDVVDGRCDINGNMAREVREETGLDLADAFASPGFHALHGEDMVTLFRTYRFQETAEGLIARIRAHIETEAQSEIDEALAIFSADPDLHPYPPFMPRILARIFEGAATH</sequence>
<dbReference type="RefSeq" id="WP_071832601.1">
    <property type="nucleotide sequence ID" value="NZ_LSRP01000076.1"/>
</dbReference>
<dbReference type="SUPFAM" id="SSF55811">
    <property type="entry name" value="Nudix"/>
    <property type="match status" value="1"/>
</dbReference>
<dbReference type="OrthoDB" id="9806849at2"/>
<organism evidence="1 2">
    <name type="scientific">Pararhizobium antarcticum</name>
    <dbReference type="NCBI Taxonomy" id="1798805"/>
    <lineage>
        <taxon>Bacteria</taxon>
        <taxon>Pseudomonadati</taxon>
        <taxon>Pseudomonadota</taxon>
        <taxon>Alphaproteobacteria</taxon>
        <taxon>Hyphomicrobiales</taxon>
        <taxon>Rhizobiaceae</taxon>
        <taxon>Rhizobium/Agrobacterium group</taxon>
        <taxon>Pararhizobium</taxon>
    </lineage>
</organism>
<proteinExistence type="predicted"/>
<evidence type="ECO:0000313" key="1">
    <source>
        <dbReference type="EMBL" id="OJF98363.1"/>
    </source>
</evidence>
<keyword evidence="2" id="KW-1185">Reference proteome</keyword>
<name>A0A657LVH9_9HYPH</name>
<dbReference type="Gene3D" id="3.90.79.10">
    <property type="entry name" value="Nucleoside Triphosphate Pyrophosphohydrolase"/>
    <property type="match status" value="1"/>
</dbReference>
<dbReference type="InterPro" id="IPR015797">
    <property type="entry name" value="NUDIX_hydrolase-like_dom_sf"/>
</dbReference>
<evidence type="ECO:0000313" key="2">
    <source>
        <dbReference type="Proteomes" id="UP000182661"/>
    </source>
</evidence>
<dbReference type="Proteomes" id="UP000182661">
    <property type="component" value="Unassembled WGS sequence"/>
</dbReference>
<protein>
    <submittedName>
        <fullName evidence="1">DNA mismatch repair protein MutT</fullName>
    </submittedName>
</protein>
<dbReference type="AlphaFoldDB" id="A0A657LVH9"/>
<reference evidence="1 2" key="1">
    <citation type="submission" date="2016-02" db="EMBL/GenBank/DDBJ databases">
        <title>Genome sequencing of a beta-galactosidase producing bacteria Rhizobium sp. 59.</title>
        <authorList>
            <person name="Wang D."/>
            <person name="Kot W."/>
            <person name="Qin Y."/>
            <person name="Hansen L."/>
            <person name="Naqvi K."/>
            <person name="Rensing C."/>
        </authorList>
    </citation>
    <scope>NUCLEOTIDE SEQUENCE [LARGE SCALE GENOMIC DNA]</scope>
    <source>
        <strain evidence="1 2">59</strain>
    </source>
</reference>
<accession>A0A657LVH9</accession>
<gene>
    <name evidence="1" type="ORF">AX760_14760</name>
</gene>